<dbReference type="AlphaFoldDB" id="A0AA96LKZ9"/>
<proteinExistence type="inferred from homology"/>
<sequence>MTSIVTVPAHLKGYEELYRTDPRAASLQWFQDAKFGLFIHYGLYSIPARGEWVMYHEKIHVAGYEKLKDEFTADQFDAEAIADLAVEAGMKYINLTTRHHDSFCLFESQETDFHSVHSPAKRDLVAELAAACEKRGLGLFLYYSYGIDWRHPYAPNNDSGVYCARPNYDEPEPAYLGRTDADVRKYVDFMHKQLTELLTNYGSVAGIWFDLITACYYRPDLFPVQDTYDLIRGLQPHCLISFKQGVNGDEDYMSQEIHFVPLKDRLIQGGASEEAVRMSEEVWQKHITKWNEVCTILQNKGWGYMEGAGHKSADEVMDLLARTLGKRCNLLLNIAPVGNGALQPVEVEILREVGRRIAGNGWPEPVTEEAPASQVDTGAGAE</sequence>
<dbReference type="Pfam" id="PF01120">
    <property type="entry name" value="Alpha_L_fucos"/>
    <property type="match status" value="1"/>
</dbReference>
<comment type="similarity">
    <text evidence="2">Belongs to the glycosyl hydrolase 29 family.</text>
</comment>
<keyword evidence="11" id="KW-1185">Reference proteome</keyword>
<evidence type="ECO:0000256" key="3">
    <source>
        <dbReference type="ARBA" id="ARBA00012662"/>
    </source>
</evidence>
<name>A0AA96LKZ9_9BACL</name>
<dbReference type="GO" id="GO:0006004">
    <property type="term" value="P:fucose metabolic process"/>
    <property type="evidence" value="ECO:0007669"/>
    <property type="project" value="InterPro"/>
</dbReference>
<dbReference type="SUPFAM" id="SSF51445">
    <property type="entry name" value="(Trans)glycosidases"/>
    <property type="match status" value="1"/>
</dbReference>
<dbReference type="Proteomes" id="UP001305702">
    <property type="component" value="Chromosome"/>
</dbReference>
<dbReference type="InterPro" id="IPR017853">
    <property type="entry name" value="GH"/>
</dbReference>
<comment type="function">
    <text evidence="1">Alpha-L-fucosidase is responsible for hydrolyzing the alpha-1,6-linked fucose joined to the reducing-end N-acetylglucosamine of the carbohydrate moieties of glycoproteins.</text>
</comment>
<accession>A0AA96LKZ9</accession>
<keyword evidence="4" id="KW-0732">Signal</keyword>
<dbReference type="InterPro" id="IPR016286">
    <property type="entry name" value="FUC_metazoa-typ"/>
</dbReference>
<dbReference type="RefSeq" id="WP_315607793.1">
    <property type="nucleotide sequence ID" value="NZ_CP130318.1"/>
</dbReference>
<dbReference type="GO" id="GO:0005764">
    <property type="term" value="C:lysosome"/>
    <property type="evidence" value="ECO:0007669"/>
    <property type="project" value="TreeGrafter"/>
</dbReference>
<evidence type="ECO:0000256" key="2">
    <source>
        <dbReference type="ARBA" id="ARBA00007951"/>
    </source>
</evidence>
<evidence type="ECO:0000256" key="7">
    <source>
        <dbReference type="PIRSR" id="PIRSR001092-1"/>
    </source>
</evidence>
<dbReference type="PANTHER" id="PTHR10030">
    <property type="entry name" value="ALPHA-L-FUCOSIDASE"/>
    <property type="match status" value="1"/>
</dbReference>
<feature type="site" description="May be important for catalysis" evidence="7">
    <location>
        <position position="294"/>
    </location>
</feature>
<organism evidence="10 11">
    <name type="scientific">Paenibacillus aurantius</name>
    <dbReference type="NCBI Taxonomy" id="2918900"/>
    <lineage>
        <taxon>Bacteria</taxon>
        <taxon>Bacillati</taxon>
        <taxon>Bacillota</taxon>
        <taxon>Bacilli</taxon>
        <taxon>Bacillales</taxon>
        <taxon>Paenibacillaceae</taxon>
        <taxon>Paenibacillus</taxon>
    </lineage>
</organism>
<protein>
    <recommendedName>
        <fullName evidence="3">alpha-L-fucosidase</fullName>
        <ecNumber evidence="3">3.2.1.51</ecNumber>
    </recommendedName>
</protein>
<evidence type="ECO:0000256" key="4">
    <source>
        <dbReference type="ARBA" id="ARBA00022729"/>
    </source>
</evidence>
<evidence type="ECO:0000313" key="10">
    <source>
        <dbReference type="EMBL" id="WNQ14011.1"/>
    </source>
</evidence>
<keyword evidence="5" id="KW-0378">Hydrolase</keyword>
<feature type="domain" description="Glycoside hydrolase family 29 N-terminal" evidence="9">
    <location>
        <begin position="22"/>
        <end position="361"/>
    </location>
</feature>
<dbReference type="EMBL" id="CP130318">
    <property type="protein sequence ID" value="WNQ14011.1"/>
    <property type="molecule type" value="Genomic_DNA"/>
</dbReference>
<dbReference type="SMR" id="A0AA96LKZ9"/>
<feature type="region of interest" description="Disordered" evidence="8">
    <location>
        <begin position="360"/>
        <end position="382"/>
    </location>
</feature>
<gene>
    <name evidence="10" type="ORF">MJA45_13630</name>
</gene>
<dbReference type="InterPro" id="IPR000933">
    <property type="entry name" value="Glyco_hydro_29"/>
</dbReference>
<dbReference type="SMART" id="SM00812">
    <property type="entry name" value="Alpha_L_fucos"/>
    <property type="match status" value="1"/>
</dbReference>
<dbReference type="PIRSF" id="PIRSF001092">
    <property type="entry name" value="Alpha-L-fucosidase"/>
    <property type="match status" value="1"/>
</dbReference>
<keyword evidence="6" id="KW-0326">Glycosidase</keyword>
<dbReference type="EC" id="3.2.1.51" evidence="3"/>
<evidence type="ECO:0000259" key="9">
    <source>
        <dbReference type="Pfam" id="PF01120"/>
    </source>
</evidence>
<dbReference type="Gene3D" id="3.20.20.80">
    <property type="entry name" value="Glycosidases"/>
    <property type="match status" value="1"/>
</dbReference>
<dbReference type="GO" id="GO:0004560">
    <property type="term" value="F:alpha-L-fucosidase activity"/>
    <property type="evidence" value="ECO:0007669"/>
    <property type="project" value="InterPro"/>
</dbReference>
<dbReference type="InterPro" id="IPR057739">
    <property type="entry name" value="Glyco_hydro_29_N"/>
</dbReference>
<reference evidence="10 11" key="1">
    <citation type="submission" date="2022-02" db="EMBL/GenBank/DDBJ databases">
        <title>Paenibacillus sp. MBLB1776 Whole Genome Shotgun Sequencing.</title>
        <authorList>
            <person name="Hwang C.Y."/>
            <person name="Cho E.-S."/>
            <person name="Seo M.-J."/>
        </authorList>
    </citation>
    <scope>NUCLEOTIDE SEQUENCE [LARGE SCALE GENOMIC DNA]</scope>
    <source>
        <strain evidence="10 11">MBLB1776</strain>
    </source>
</reference>
<evidence type="ECO:0000313" key="11">
    <source>
        <dbReference type="Proteomes" id="UP001305702"/>
    </source>
</evidence>
<evidence type="ECO:0000256" key="6">
    <source>
        <dbReference type="ARBA" id="ARBA00023295"/>
    </source>
</evidence>
<dbReference type="GO" id="GO:0016139">
    <property type="term" value="P:glycoside catabolic process"/>
    <property type="evidence" value="ECO:0007669"/>
    <property type="project" value="TreeGrafter"/>
</dbReference>
<dbReference type="KEGG" id="paun:MJA45_13630"/>
<evidence type="ECO:0000256" key="1">
    <source>
        <dbReference type="ARBA" id="ARBA00004071"/>
    </source>
</evidence>
<evidence type="ECO:0000256" key="5">
    <source>
        <dbReference type="ARBA" id="ARBA00022801"/>
    </source>
</evidence>
<evidence type="ECO:0000256" key="8">
    <source>
        <dbReference type="SAM" id="MobiDB-lite"/>
    </source>
</evidence>
<dbReference type="PANTHER" id="PTHR10030:SF37">
    <property type="entry name" value="ALPHA-L-FUCOSIDASE-RELATED"/>
    <property type="match status" value="1"/>
</dbReference>